<evidence type="ECO:0000256" key="6">
    <source>
        <dbReference type="SAM" id="Phobius"/>
    </source>
</evidence>
<comment type="subcellular location">
    <subcellularLocation>
        <location evidence="1">Cell membrane</location>
        <topology evidence="1">Multi-pass membrane protein</topology>
    </subcellularLocation>
</comment>
<keyword evidence="5 6" id="KW-0472">Membrane</keyword>
<feature type="transmembrane region" description="Helical" evidence="6">
    <location>
        <begin position="196"/>
        <end position="222"/>
    </location>
</feature>
<keyword evidence="3 6" id="KW-0812">Transmembrane</keyword>
<evidence type="ECO:0000313" key="7">
    <source>
        <dbReference type="EMBL" id="KKM02504.1"/>
    </source>
</evidence>
<dbReference type="PRINTS" id="PR00953">
    <property type="entry name" value="TYPE3IMRPROT"/>
</dbReference>
<organism evidence="7">
    <name type="scientific">marine sediment metagenome</name>
    <dbReference type="NCBI Taxonomy" id="412755"/>
    <lineage>
        <taxon>unclassified sequences</taxon>
        <taxon>metagenomes</taxon>
        <taxon>ecological metagenomes</taxon>
    </lineage>
</organism>
<accession>A0A0F9GUQ6</accession>
<dbReference type="InterPro" id="IPR002010">
    <property type="entry name" value="T3SS_IM_R"/>
</dbReference>
<evidence type="ECO:0008006" key="8">
    <source>
        <dbReference type="Google" id="ProtNLM"/>
    </source>
</evidence>
<evidence type="ECO:0000256" key="1">
    <source>
        <dbReference type="ARBA" id="ARBA00004651"/>
    </source>
</evidence>
<feature type="transmembrane region" description="Helical" evidence="6">
    <location>
        <begin position="20"/>
        <end position="46"/>
    </location>
</feature>
<feature type="transmembrane region" description="Helical" evidence="6">
    <location>
        <begin position="93"/>
        <end position="110"/>
    </location>
</feature>
<dbReference type="GO" id="GO:0006605">
    <property type="term" value="P:protein targeting"/>
    <property type="evidence" value="ECO:0007669"/>
    <property type="project" value="InterPro"/>
</dbReference>
<dbReference type="AlphaFoldDB" id="A0A0F9GUQ6"/>
<keyword evidence="2" id="KW-1003">Cell membrane</keyword>
<dbReference type="EMBL" id="LAZR01016911">
    <property type="protein sequence ID" value="KKM02504.1"/>
    <property type="molecule type" value="Genomic_DNA"/>
</dbReference>
<evidence type="ECO:0000256" key="3">
    <source>
        <dbReference type="ARBA" id="ARBA00022692"/>
    </source>
</evidence>
<proteinExistence type="predicted"/>
<sequence length="282" mass="31143">MNAVSLTDSYLNLLLSFTHLQPITVLSAFFLSLARLIPIVGIAPFFGAKIAPANVRMMLAIAILLILLPQILFSLQAEIYFDLRFVVLMLKELLIGFILGLLVTIPFYIAQTSGTLVDHMRGAQSLQVTDPTTSSQTGPIGIFYNYVLIVVFFFIGGPFFFIDAIGKSYQLLPIDKLINPAFFSMQLPLWKLLVGLLNYVLSMAIQLAAPPLIGVLMAEMFLGIANRMAPNVQIVFLGIPLKSWVGLAMLAAAWYYIVQQLGKEATIWLKTVESVVRQAAIK</sequence>
<dbReference type="GO" id="GO:0005886">
    <property type="term" value="C:plasma membrane"/>
    <property type="evidence" value="ECO:0007669"/>
    <property type="project" value="UniProtKB-SubCell"/>
</dbReference>
<dbReference type="PANTHER" id="PTHR30065:SF1">
    <property type="entry name" value="SURFACE PRESENTATION OF ANTIGENS PROTEIN SPAR"/>
    <property type="match status" value="1"/>
</dbReference>
<reference evidence="7" key="1">
    <citation type="journal article" date="2015" name="Nature">
        <title>Complex archaea that bridge the gap between prokaryotes and eukaryotes.</title>
        <authorList>
            <person name="Spang A."/>
            <person name="Saw J.H."/>
            <person name="Jorgensen S.L."/>
            <person name="Zaremba-Niedzwiedzka K."/>
            <person name="Martijn J."/>
            <person name="Lind A.E."/>
            <person name="van Eijk R."/>
            <person name="Schleper C."/>
            <person name="Guy L."/>
            <person name="Ettema T.J."/>
        </authorList>
    </citation>
    <scope>NUCLEOTIDE SEQUENCE</scope>
</reference>
<name>A0A0F9GUQ6_9ZZZZ</name>
<dbReference type="PANTHER" id="PTHR30065">
    <property type="entry name" value="FLAGELLAR BIOSYNTHETIC PROTEIN FLIR"/>
    <property type="match status" value="1"/>
</dbReference>
<evidence type="ECO:0000256" key="4">
    <source>
        <dbReference type="ARBA" id="ARBA00022989"/>
    </source>
</evidence>
<evidence type="ECO:0000256" key="5">
    <source>
        <dbReference type="ARBA" id="ARBA00023136"/>
    </source>
</evidence>
<gene>
    <name evidence="7" type="ORF">LCGC14_1783770</name>
</gene>
<feature type="transmembrane region" description="Helical" evidence="6">
    <location>
        <begin position="58"/>
        <end position="81"/>
    </location>
</feature>
<feature type="transmembrane region" description="Helical" evidence="6">
    <location>
        <begin position="234"/>
        <end position="257"/>
    </location>
</feature>
<dbReference type="Pfam" id="PF01311">
    <property type="entry name" value="Bac_export_1"/>
    <property type="match status" value="1"/>
</dbReference>
<keyword evidence="4 6" id="KW-1133">Transmembrane helix</keyword>
<protein>
    <recommendedName>
        <fullName evidence="8">Type III secretion system inner membrane R protein</fullName>
    </recommendedName>
</protein>
<evidence type="ECO:0000256" key="2">
    <source>
        <dbReference type="ARBA" id="ARBA00022475"/>
    </source>
</evidence>
<comment type="caution">
    <text evidence="7">The sequence shown here is derived from an EMBL/GenBank/DDBJ whole genome shotgun (WGS) entry which is preliminary data.</text>
</comment>
<feature type="transmembrane region" description="Helical" evidence="6">
    <location>
        <begin position="143"/>
        <end position="162"/>
    </location>
</feature>